<evidence type="ECO:0000313" key="2">
    <source>
        <dbReference type="Proteomes" id="UP001221150"/>
    </source>
</evidence>
<proteinExistence type="predicted"/>
<gene>
    <name evidence="1" type="ORF">P3H78_31565</name>
</gene>
<organism evidence="1 2">
    <name type="scientific">Streptomyces tropicalis</name>
    <dbReference type="NCBI Taxonomy" id="3034234"/>
    <lineage>
        <taxon>Bacteria</taxon>
        <taxon>Bacillati</taxon>
        <taxon>Actinomycetota</taxon>
        <taxon>Actinomycetes</taxon>
        <taxon>Kitasatosporales</taxon>
        <taxon>Streptomycetaceae</taxon>
        <taxon>Streptomyces</taxon>
    </lineage>
</organism>
<sequence>MPTPSAGQFLQNAFHRAGITARPDGDSGSDYIAIRVGAHGVIMIGGVVGRAKENEIHYRPSEHQGWGAVYYPDTKNNDGNFTEFYQSANTDLAQDTADAVKAVQKIIAGR</sequence>
<name>A0ABT6AEJ6_9ACTN</name>
<protein>
    <submittedName>
        <fullName evidence="1">Uncharacterized protein</fullName>
    </submittedName>
</protein>
<keyword evidence="2" id="KW-1185">Reference proteome</keyword>
<comment type="caution">
    <text evidence="1">The sequence shown here is derived from an EMBL/GenBank/DDBJ whole genome shotgun (WGS) entry which is preliminary data.</text>
</comment>
<dbReference type="Proteomes" id="UP001221150">
    <property type="component" value="Unassembled WGS sequence"/>
</dbReference>
<dbReference type="RefSeq" id="WP_276112616.1">
    <property type="nucleotide sequence ID" value="NZ_JARJBB010000038.1"/>
</dbReference>
<accession>A0ABT6AEJ6</accession>
<reference evidence="1 2" key="1">
    <citation type="submission" date="2023-03" db="EMBL/GenBank/DDBJ databases">
        <title>Draft genome sequence of Streptomyces sp. K1PA1 isolated from peat swamp forest in Thailand.</title>
        <authorList>
            <person name="Klaysubun C."/>
            <person name="Duangmal K."/>
        </authorList>
    </citation>
    <scope>NUCLEOTIDE SEQUENCE [LARGE SCALE GENOMIC DNA]</scope>
    <source>
        <strain evidence="1 2">K1PA1</strain>
    </source>
</reference>
<dbReference type="EMBL" id="JARJBB010000038">
    <property type="protein sequence ID" value="MDF3303073.1"/>
    <property type="molecule type" value="Genomic_DNA"/>
</dbReference>
<evidence type="ECO:0000313" key="1">
    <source>
        <dbReference type="EMBL" id="MDF3303073.1"/>
    </source>
</evidence>